<dbReference type="GO" id="GO:0033316">
    <property type="term" value="P:meiotic spindle assembly checkpoint signaling"/>
    <property type="evidence" value="ECO:0007669"/>
    <property type="project" value="TreeGrafter"/>
</dbReference>
<keyword evidence="4" id="KW-0418">Kinase</keyword>
<dbReference type="GO" id="GO:0004674">
    <property type="term" value="F:protein serine/threonine kinase activity"/>
    <property type="evidence" value="ECO:0007669"/>
    <property type="project" value="UniProtKB-KW"/>
</dbReference>
<keyword evidence="2" id="KW-0808">Transferase</keyword>
<dbReference type="GO" id="GO:0007094">
    <property type="term" value="P:mitotic spindle assembly checkpoint signaling"/>
    <property type="evidence" value="ECO:0007669"/>
    <property type="project" value="TreeGrafter"/>
</dbReference>
<dbReference type="Gene3D" id="1.10.510.10">
    <property type="entry name" value="Transferase(Phosphotransferase) domain 1"/>
    <property type="match status" value="1"/>
</dbReference>
<reference evidence="9" key="1">
    <citation type="submission" date="2021-02" db="EMBL/GenBank/DDBJ databases">
        <authorList>
            <person name="Nowell W R."/>
        </authorList>
    </citation>
    <scope>NUCLEOTIDE SEQUENCE</scope>
</reference>
<keyword evidence="1 7" id="KW-0723">Serine/threonine-protein kinase</keyword>
<dbReference type="GO" id="GO:0005524">
    <property type="term" value="F:ATP binding"/>
    <property type="evidence" value="ECO:0007669"/>
    <property type="project" value="UniProtKB-UniRule"/>
</dbReference>
<dbReference type="AlphaFoldDB" id="A0A815MFB5"/>
<name>A0A815MFB5_9BILA</name>
<dbReference type="PANTHER" id="PTHR22974:SF21">
    <property type="entry name" value="DUAL SPECIFICITY PROTEIN KINASE TTK"/>
    <property type="match status" value="1"/>
</dbReference>
<dbReference type="CDD" id="cd14014">
    <property type="entry name" value="STKc_PknB_like"/>
    <property type="match status" value="1"/>
</dbReference>
<dbReference type="GO" id="GO:0004712">
    <property type="term" value="F:protein serine/threonine/tyrosine kinase activity"/>
    <property type="evidence" value="ECO:0007669"/>
    <property type="project" value="TreeGrafter"/>
</dbReference>
<dbReference type="InterPro" id="IPR000719">
    <property type="entry name" value="Prot_kinase_dom"/>
</dbReference>
<dbReference type="PROSITE" id="PS00108">
    <property type="entry name" value="PROTEIN_KINASE_ST"/>
    <property type="match status" value="1"/>
</dbReference>
<dbReference type="EMBL" id="CAJNOM010000413">
    <property type="protein sequence ID" value="CAF1423563.1"/>
    <property type="molecule type" value="Genomic_DNA"/>
</dbReference>
<evidence type="ECO:0000256" key="7">
    <source>
        <dbReference type="RuleBase" id="RU000304"/>
    </source>
</evidence>
<dbReference type="InterPro" id="IPR008271">
    <property type="entry name" value="Ser/Thr_kinase_AS"/>
</dbReference>
<dbReference type="GO" id="GO:0007059">
    <property type="term" value="P:chromosome segregation"/>
    <property type="evidence" value="ECO:0007669"/>
    <property type="project" value="TreeGrafter"/>
</dbReference>
<dbReference type="InterPro" id="IPR017441">
    <property type="entry name" value="Protein_kinase_ATP_BS"/>
</dbReference>
<evidence type="ECO:0000256" key="6">
    <source>
        <dbReference type="PROSITE-ProRule" id="PRU10141"/>
    </source>
</evidence>
<dbReference type="PANTHER" id="PTHR22974">
    <property type="entry name" value="MIXED LINEAGE PROTEIN KINASE"/>
    <property type="match status" value="1"/>
</dbReference>
<feature type="domain" description="Protein kinase" evidence="8">
    <location>
        <begin position="36"/>
        <end position="286"/>
    </location>
</feature>
<keyword evidence="5 6" id="KW-0067">ATP-binding</keyword>
<dbReference type="Proteomes" id="UP000663844">
    <property type="component" value="Unassembled WGS sequence"/>
</dbReference>
<dbReference type="EMBL" id="CAJOAZ010002784">
    <property type="protein sequence ID" value="CAF3959439.1"/>
    <property type="molecule type" value="Genomic_DNA"/>
</dbReference>
<organism evidence="9 11">
    <name type="scientific">Adineta steineri</name>
    <dbReference type="NCBI Taxonomy" id="433720"/>
    <lineage>
        <taxon>Eukaryota</taxon>
        <taxon>Metazoa</taxon>
        <taxon>Spiralia</taxon>
        <taxon>Gnathifera</taxon>
        <taxon>Rotifera</taxon>
        <taxon>Eurotatoria</taxon>
        <taxon>Bdelloidea</taxon>
        <taxon>Adinetida</taxon>
        <taxon>Adinetidae</taxon>
        <taxon>Adineta</taxon>
    </lineage>
</organism>
<proteinExistence type="inferred from homology"/>
<evidence type="ECO:0000256" key="2">
    <source>
        <dbReference type="ARBA" id="ARBA00022679"/>
    </source>
</evidence>
<dbReference type="GO" id="GO:0000776">
    <property type="term" value="C:kinetochore"/>
    <property type="evidence" value="ECO:0007669"/>
    <property type="project" value="TreeGrafter"/>
</dbReference>
<evidence type="ECO:0000256" key="3">
    <source>
        <dbReference type="ARBA" id="ARBA00022741"/>
    </source>
</evidence>
<keyword evidence="11" id="KW-1185">Reference proteome</keyword>
<comment type="similarity">
    <text evidence="7">Belongs to the protein kinase superfamily.</text>
</comment>
<evidence type="ECO:0000313" key="10">
    <source>
        <dbReference type="EMBL" id="CAF3959439.1"/>
    </source>
</evidence>
<dbReference type="PROSITE" id="PS00107">
    <property type="entry name" value="PROTEIN_KINASE_ATP"/>
    <property type="match status" value="1"/>
</dbReference>
<comment type="caution">
    <text evidence="9">The sequence shown here is derived from an EMBL/GenBank/DDBJ whole genome shotgun (WGS) entry which is preliminary data.</text>
</comment>
<dbReference type="Proteomes" id="UP000663832">
    <property type="component" value="Unassembled WGS sequence"/>
</dbReference>
<dbReference type="Pfam" id="PF00069">
    <property type="entry name" value="Pkinase"/>
    <property type="match status" value="1"/>
</dbReference>
<dbReference type="GO" id="GO:0005634">
    <property type="term" value="C:nucleus"/>
    <property type="evidence" value="ECO:0007669"/>
    <property type="project" value="TreeGrafter"/>
</dbReference>
<evidence type="ECO:0000256" key="5">
    <source>
        <dbReference type="ARBA" id="ARBA00022840"/>
    </source>
</evidence>
<evidence type="ECO:0000256" key="4">
    <source>
        <dbReference type="ARBA" id="ARBA00022777"/>
    </source>
</evidence>
<accession>A0A815MFB5</accession>
<evidence type="ECO:0000313" key="11">
    <source>
        <dbReference type="Proteomes" id="UP000663832"/>
    </source>
</evidence>
<dbReference type="SUPFAM" id="SSF56112">
    <property type="entry name" value="Protein kinase-like (PK-like)"/>
    <property type="match status" value="1"/>
</dbReference>
<evidence type="ECO:0000259" key="8">
    <source>
        <dbReference type="PROSITE" id="PS50011"/>
    </source>
</evidence>
<dbReference type="PROSITE" id="PS50011">
    <property type="entry name" value="PROTEIN_KINASE_DOM"/>
    <property type="match status" value="1"/>
</dbReference>
<evidence type="ECO:0000256" key="1">
    <source>
        <dbReference type="ARBA" id="ARBA00022527"/>
    </source>
</evidence>
<dbReference type="SMART" id="SM00220">
    <property type="entry name" value="S_TKc"/>
    <property type="match status" value="1"/>
</dbReference>
<dbReference type="GO" id="GO:0034501">
    <property type="term" value="P:protein localization to kinetochore"/>
    <property type="evidence" value="ECO:0007669"/>
    <property type="project" value="TreeGrafter"/>
</dbReference>
<protein>
    <recommendedName>
        <fullName evidence="8">Protein kinase domain-containing protein</fullName>
    </recommendedName>
</protein>
<feature type="binding site" evidence="6">
    <location>
        <position position="72"/>
    </location>
    <ligand>
        <name>ATP</name>
        <dbReference type="ChEBI" id="CHEBI:30616"/>
    </ligand>
</feature>
<keyword evidence="3 6" id="KW-0547">Nucleotide-binding</keyword>
<sequence>MYGLLQKITPLFNDQHHAIKSASMENKVFIIHGKQYTFKKELGSGGFGYVYNARRHVDNKQVAIKVVTLALKKAEKSYRNLESVLSEFRQTRKLTEMSDYIVHMFDCGFSAQHGVAYLVMELGQQDFGKYLLERPALTPVERKTIWRQFVAIAITLQNNHIVHRDIKPQNLIVFPGVKVKLCDFGIATQALERSERTGTYPYSAPEVTKPTPTTILTTKADVWSWGAVLYRMTYLVRPDYVAPCYYPPEGQLTTSEAQLFDILRHTLVKNPEKRASVSWLSKHAYTKTD</sequence>
<evidence type="ECO:0000313" key="9">
    <source>
        <dbReference type="EMBL" id="CAF1423563.1"/>
    </source>
</evidence>
<dbReference type="InterPro" id="IPR011009">
    <property type="entry name" value="Kinase-like_dom_sf"/>
</dbReference>
<dbReference type="OrthoDB" id="9990567at2759"/>
<gene>
    <name evidence="10" type="ORF">OXD698_LOCUS27162</name>
    <name evidence="9" type="ORF">QVE165_LOCUS38444</name>
</gene>